<dbReference type="AlphaFoldDB" id="A0AAE0WNU6"/>
<comment type="caution">
    <text evidence="2">The sequence shown here is derived from an EMBL/GenBank/DDBJ whole genome shotgun (WGS) entry which is preliminary data.</text>
</comment>
<feature type="compositionally biased region" description="Basic and acidic residues" evidence="1">
    <location>
        <begin position="172"/>
        <end position="181"/>
    </location>
</feature>
<dbReference type="EMBL" id="JAUTXT010000016">
    <property type="protein sequence ID" value="KAK3675137.1"/>
    <property type="molecule type" value="Genomic_DNA"/>
</dbReference>
<name>A0AAE0WNU6_9PEZI</name>
<evidence type="ECO:0000313" key="3">
    <source>
        <dbReference type="Proteomes" id="UP001274830"/>
    </source>
</evidence>
<dbReference type="Proteomes" id="UP001274830">
    <property type="component" value="Unassembled WGS sequence"/>
</dbReference>
<proteinExistence type="predicted"/>
<organism evidence="2 3">
    <name type="scientific">Recurvomyces mirabilis</name>
    <dbReference type="NCBI Taxonomy" id="574656"/>
    <lineage>
        <taxon>Eukaryota</taxon>
        <taxon>Fungi</taxon>
        <taxon>Dikarya</taxon>
        <taxon>Ascomycota</taxon>
        <taxon>Pezizomycotina</taxon>
        <taxon>Dothideomycetes</taxon>
        <taxon>Dothideomycetidae</taxon>
        <taxon>Mycosphaerellales</taxon>
        <taxon>Teratosphaeriaceae</taxon>
        <taxon>Recurvomyces</taxon>
    </lineage>
</organism>
<gene>
    <name evidence="2" type="ORF">LTR78_005071</name>
</gene>
<feature type="compositionally biased region" description="Basic and acidic residues" evidence="1">
    <location>
        <begin position="75"/>
        <end position="88"/>
    </location>
</feature>
<protein>
    <submittedName>
        <fullName evidence="2">Uncharacterized protein</fullName>
    </submittedName>
</protein>
<sequence length="248" mass="28206">MSIREASMTEGTACRSNESKDNAFPNHDSDYDWIDEHKPWSPEKKEERGREVAWESAPTLPRTPSQTEHARGRHEHIYGSERRLEGHHERRHVKRSSYERLAVSHEHERVHQAFESPASPAASIATLTSTRGSEQERDVVAGYDSSPSDYSDIWNDYHSSSEAEDDGGADQDQEKKCEYEERQKTYDHLCARPPLPPPPPLTSVGGRYGDCSSWNARAFNLPSEFEDDSLLGGRDMITAFEPKDYDGR</sequence>
<feature type="compositionally biased region" description="Basic and acidic residues" evidence="1">
    <location>
        <begin position="17"/>
        <end position="53"/>
    </location>
</feature>
<keyword evidence="3" id="KW-1185">Reference proteome</keyword>
<feature type="compositionally biased region" description="Acidic residues" evidence="1">
    <location>
        <begin position="162"/>
        <end position="171"/>
    </location>
</feature>
<reference evidence="2" key="1">
    <citation type="submission" date="2023-07" db="EMBL/GenBank/DDBJ databases">
        <title>Black Yeasts Isolated from many extreme environments.</title>
        <authorList>
            <person name="Coleine C."/>
            <person name="Stajich J.E."/>
            <person name="Selbmann L."/>
        </authorList>
    </citation>
    <scope>NUCLEOTIDE SEQUENCE</scope>
    <source>
        <strain evidence="2">CCFEE 5485</strain>
    </source>
</reference>
<feature type="region of interest" description="Disordered" evidence="1">
    <location>
        <begin position="1"/>
        <end position="181"/>
    </location>
</feature>
<evidence type="ECO:0000256" key="1">
    <source>
        <dbReference type="SAM" id="MobiDB-lite"/>
    </source>
</evidence>
<accession>A0AAE0WNU6</accession>
<evidence type="ECO:0000313" key="2">
    <source>
        <dbReference type="EMBL" id="KAK3675137.1"/>
    </source>
</evidence>
<feature type="compositionally biased region" description="Basic and acidic residues" evidence="1">
    <location>
        <begin position="96"/>
        <end position="112"/>
    </location>
</feature>